<feature type="domain" description="PAS" evidence="2">
    <location>
        <begin position="325"/>
        <end position="396"/>
    </location>
</feature>
<dbReference type="InterPro" id="IPR013656">
    <property type="entry name" value="PAS_4"/>
</dbReference>
<feature type="transmembrane region" description="Helical" evidence="1">
    <location>
        <begin position="157"/>
        <end position="176"/>
    </location>
</feature>
<dbReference type="InterPro" id="IPR035965">
    <property type="entry name" value="PAS-like_dom_sf"/>
</dbReference>
<dbReference type="OrthoDB" id="6231665at2"/>
<keyword evidence="1" id="KW-0472">Membrane</keyword>
<sequence length="517" mass="59665">MHNQLSLPGQPDALLLDVKERSDKIMNYFLVAYFLVGLFLAGFYGTWLIGIGVGSICLVAYYSTKALLPGSTLYQYVLSAVFGLFMAQFIYQMHGMFEMHFFAFVGCAAMITYQNWKLQIPIIVVVIIHHGLFSYLQDAGLPDIYFTQLSYFDLLTFGMHIFLTAVISFICALWAFQLKKYSELQVAQSIKMTEMQKEVQFTLERRQLSEEKNRILESIGDAFFAVNNDWTVTYWNNTAEKVLKTSRNTILGKNLWDVFAGSVNSESYKMYHEAMALKQYVHFEDYFTPLEKWYDITAYPTEDGLSVFFKDITERKIANLLLLESEKRYSDLFDLSPLPKWVVDIETLRFLDVNAAAIKKYGYSREEFFLMTIRDIRPPEDIAKVEQLINGPMNSDGLTKRGTFTHKKKDGELIQVDIQSNGMNYRGKKAKLIIAHDITDQLKHITEIEKQNKKLKEISWIQSHIIRAPLVRIMGLIPIIKNLAPDDPEREKILEYLDLSANELDDVIKNVTQKISS</sequence>
<dbReference type="NCBIfam" id="TIGR00229">
    <property type="entry name" value="sensory_box"/>
    <property type="match status" value="1"/>
</dbReference>
<name>A0A5B8W2Y7_9SPHI</name>
<dbReference type="CDD" id="cd00130">
    <property type="entry name" value="PAS"/>
    <property type="match status" value="2"/>
</dbReference>
<feature type="domain" description="PAS" evidence="2">
    <location>
        <begin position="208"/>
        <end position="284"/>
    </location>
</feature>
<dbReference type="InterPro" id="IPR000014">
    <property type="entry name" value="PAS"/>
</dbReference>
<evidence type="ECO:0000313" key="3">
    <source>
        <dbReference type="EMBL" id="QEC76678.1"/>
    </source>
</evidence>
<dbReference type="Pfam" id="PF08448">
    <property type="entry name" value="PAS_4"/>
    <property type="match status" value="1"/>
</dbReference>
<keyword evidence="4" id="KW-1185">Reference proteome</keyword>
<dbReference type="Gene3D" id="3.30.450.20">
    <property type="entry name" value="PAS domain"/>
    <property type="match status" value="2"/>
</dbReference>
<protein>
    <submittedName>
        <fullName evidence="3">PAS domain S-box protein</fullName>
    </submittedName>
</protein>
<dbReference type="KEGG" id="mgk:FSB76_12215"/>
<evidence type="ECO:0000256" key="1">
    <source>
        <dbReference type="SAM" id="Phobius"/>
    </source>
</evidence>
<dbReference type="SUPFAM" id="SSF55785">
    <property type="entry name" value="PYP-like sensor domain (PAS domain)"/>
    <property type="match status" value="2"/>
</dbReference>
<dbReference type="InterPro" id="IPR036097">
    <property type="entry name" value="HisK_dim/P_sf"/>
</dbReference>
<dbReference type="PROSITE" id="PS50112">
    <property type="entry name" value="PAS"/>
    <property type="match status" value="2"/>
</dbReference>
<proteinExistence type="predicted"/>
<organism evidence="3 4">
    <name type="scientific">Mucilaginibacter ginsenosidivorax</name>
    <dbReference type="NCBI Taxonomy" id="862126"/>
    <lineage>
        <taxon>Bacteria</taxon>
        <taxon>Pseudomonadati</taxon>
        <taxon>Bacteroidota</taxon>
        <taxon>Sphingobacteriia</taxon>
        <taxon>Sphingobacteriales</taxon>
        <taxon>Sphingobacteriaceae</taxon>
        <taxon>Mucilaginibacter</taxon>
    </lineage>
</organism>
<accession>A0A5B8W2Y7</accession>
<dbReference type="Pfam" id="PF13426">
    <property type="entry name" value="PAS_9"/>
    <property type="match status" value="1"/>
</dbReference>
<dbReference type="Proteomes" id="UP000321362">
    <property type="component" value="Chromosome"/>
</dbReference>
<feature type="transmembrane region" description="Helical" evidence="1">
    <location>
        <begin position="120"/>
        <end position="137"/>
    </location>
</feature>
<dbReference type="SMART" id="SM00091">
    <property type="entry name" value="PAS"/>
    <property type="match status" value="2"/>
</dbReference>
<keyword evidence="1" id="KW-0812">Transmembrane</keyword>
<gene>
    <name evidence="3" type="ORF">FSB76_12215</name>
</gene>
<dbReference type="RefSeq" id="WP_147053848.1">
    <property type="nucleotide sequence ID" value="NZ_CP042437.1"/>
</dbReference>
<dbReference type="SUPFAM" id="SSF47384">
    <property type="entry name" value="Homodimeric domain of signal transducing histidine kinase"/>
    <property type="match status" value="1"/>
</dbReference>
<dbReference type="EMBL" id="CP042437">
    <property type="protein sequence ID" value="QEC76678.1"/>
    <property type="molecule type" value="Genomic_DNA"/>
</dbReference>
<keyword evidence="1" id="KW-1133">Transmembrane helix</keyword>
<feature type="transmembrane region" description="Helical" evidence="1">
    <location>
        <begin position="28"/>
        <end position="61"/>
    </location>
</feature>
<dbReference type="AlphaFoldDB" id="A0A5B8W2Y7"/>
<evidence type="ECO:0000259" key="2">
    <source>
        <dbReference type="PROSITE" id="PS50112"/>
    </source>
</evidence>
<feature type="transmembrane region" description="Helical" evidence="1">
    <location>
        <begin position="73"/>
        <end position="91"/>
    </location>
</feature>
<dbReference type="GO" id="GO:0000155">
    <property type="term" value="F:phosphorelay sensor kinase activity"/>
    <property type="evidence" value="ECO:0007669"/>
    <property type="project" value="InterPro"/>
</dbReference>
<evidence type="ECO:0000313" key="4">
    <source>
        <dbReference type="Proteomes" id="UP000321362"/>
    </source>
</evidence>
<reference evidence="3 4" key="1">
    <citation type="journal article" date="2013" name="J. Microbiol.">
        <title>Mucilaginibacter ginsenosidivorax sp. nov., with ginsenoside converting activity isolated from sediment.</title>
        <authorList>
            <person name="Kim J.K."/>
            <person name="Choi T.E."/>
            <person name="Liu Q.M."/>
            <person name="Park H.Y."/>
            <person name="Yi T.H."/>
            <person name="Yoon M.H."/>
            <person name="Kim S.C."/>
            <person name="Im W.T."/>
        </authorList>
    </citation>
    <scope>NUCLEOTIDE SEQUENCE [LARGE SCALE GENOMIC DNA]</scope>
    <source>
        <strain evidence="3 4">KHI28</strain>
    </source>
</reference>